<organism evidence="1 2">
    <name type="scientific">Armillaria gallica</name>
    <name type="common">Bulbous honey fungus</name>
    <name type="synonym">Armillaria bulbosa</name>
    <dbReference type="NCBI Taxonomy" id="47427"/>
    <lineage>
        <taxon>Eukaryota</taxon>
        <taxon>Fungi</taxon>
        <taxon>Dikarya</taxon>
        <taxon>Basidiomycota</taxon>
        <taxon>Agaricomycotina</taxon>
        <taxon>Agaricomycetes</taxon>
        <taxon>Agaricomycetidae</taxon>
        <taxon>Agaricales</taxon>
        <taxon>Marasmiineae</taxon>
        <taxon>Physalacriaceae</taxon>
        <taxon>Armillaria</taxon>
    </lineage>
</organism>
<dbReference type="AlphaFoldDB" id="A0A2H3EQW8"/>
<reference evidence="2" key="1">
    <citation type="journal article" date="2017" name="Nat. Ecol. Evol.">
        <title>Genome expansion and lineage-specific genetic innovations in the forest pathogenic fungi Armillaria.</title>
        <authorList>
            <person name="Sipos G."/>
            <person name="Prasanna A.N."/>
            <person name="Walter M.C."/>
            <person name="O'Connor E."/>
            <person name="Balint B."/>
            <person name="Krizsan K."/>
            <person name="Kiss B."/>
            <person name="Hess J."/>
            <person name="Varga T."/>
            <person name="Slot J."/>
            <person name="Riley R."/>
            <person name="Boka B."/>
            <person name="Rigling D."/>
            <person name="Barry K."/>
            <person name="Lee J."/>
            <person name="Mihaltcheva S."/>
            <person name="LaButti K."/>
            <person name="Lipzen A."/>
            <person name="Waldron R."/>
            <person name="Moloney N.M."/>
            <person name="Sperisen C."/>
            <person name="Kredics L."/>
            <person name="Vagvoelgyi C."/>
            <person name="Patrignani A."/>
            <person name="Fitzpatrick D."/>
            <person name="Nagy I."/>
            <person name="Doyle S."/>
            <person name="Anderson J.B."/>
            <person name="Grigoriev I.V."/>
            <person name="Gueldener U."/>
            <person name="Muensterkoetter M."/>
            <person name="Nagy L.G."/>
        </authorList>
    </citation>
    <scope>NUCLEOTIDE SEQUENCE [LARGE SCALE GENOMIC DNA]</scope>
    <source>
        <strain evidence="2">Ar21-2</strain>
    </source>
</reference>
<evidence type="ECO:0000313" key="2">
    <source>
        <dbReference type="Proteomes" id="UP000217790"/>
    </source>
</evidence>
<proteinExistence type="predicted"/>
<keyword evidence="2" id="KW-1185">Reference proteome</keyword>
<sequence length="170" mass="19200">MEGGTNRRPAGPALLAAYDLDLGVNKTLHLRIDRTHLIGLPFMNMFECFGDIARTSVRFSDDPNLMDGDLFIDFQNICGPACIGPTKELMQHLQIFMECPYLFPCHESIEACDFEIHSECFYVSDLGGLLDTLMSRFDQEQRSCLQNTRCSEHRFPLLARVPSESSRTGS</sequence>
<dbReference type="EMBL" id="KZ293645">
    <property type="protein sequence ID" value="PBL02988.1"/>
    <property type="molecule type" value="Genomic_DNA"/>
</dbReference>
<protein>
    <submittedName>
        <fullName evidence="1">Uncharacterized protein</fullName>
    </submittedName>
</protein>
<evidence type="ECO:0000313" key="1">
    <source>
        <dbReference type="EMBL" id="PBL02988.1"/>
    </source>
</evidence>
<name>A0A2H3EQW8_ARMGA</name>
<dbReference type="InParanoid" id="A0A2H3EQW8"/>
<dbReference type="OrthoDB" id="10292606at2759"/>
<dbReference type="Proteomes" id="UP000217790">
    <property type="component" value="Unassembled WGS sequence"/>
</dbReference>
<gene>
    <name evidence="1" type="ORF">ARMGADRAFT_1159450</name>
</gene>
<accession>A0A2H3EQW8</accession>